<dbReference type="OrthoDB" id="4506430at2759"/>
<sequence length="370" mass="40300">MLRKCRIYCKDIPRSVLTNLALIIGWRKGDAASTMAQSAGGQAIALLSLCLRSLYSYEDTGSILYHISQKAVPKTLAISSIGQLARGADLLAAKLSNIGFGNILAKVVLKIQNIYTTLGKSCPRDFFDPMTEEAVVDLLYSLSRIFCEEDCVVRISGTQAMGYIVTIVSVLFSEDFVLVIEGLLVQQGSRQSISLEIGPSSQNLSATCVSVEKRLQGKPISEESIIVDPNTKLKWAGNCSFQWKGHLSDALQLGFSDFGITCSPNLHVACCDLLALIASSVVEGRTLPRNETALPEGGLSRMLGSTLLQHTYHTYKTLFRISSSNQPPDIKSAYENLTQAFKSTVDGHALCSCLECDLSRAWSQSLKQNK</sequence>
<dbReference type="EMBL" id="JAACFV010000012">
    <property type="protein sequence ID" value="KAF7512459.1"/>
    <property type="molecule type" value="Genomic_DNA"/>
</dbReference>
<gene>
    <name evidence="1" type="ORF">GJ744_001394</name>
</gene>
<proteinExistence type="predicted"/>
<name>A0A8H7AQG4_9EURO</name>
<evidence type="ECO:0000313" key="1">
    <source>
        <dbReference type="EMBL" id="KAF7512459.1"/>
    </source>
</evidence>
<organism evidence="1 2">
    <name type="scientific">Endocarpon pusillum</name>
    <dbReference type="NCBI Taxonomy" id="364733"/>
    <lineage>
        <taxon>Eukaryota</taxon>
        <taxon>Fungi</taxon>
        <taxon>Dikarya</taxon>
        <taxon>Ascomycota</taxon>
        <taxon>Pezizomycotina</taxon>
        <taxon>Eurotiomycetes</taxon>
        <taxon>Chaetothyriomycetidae</taxon>
        <taxon>Verrucariales</taxon>
        <taxon>Verrucariaceae</taxon>
        <taxon>Endocarpon</taxon>
    </lineage>
</organism>
<comment type="caution">
    <text evidence="1">The sequence shown here is derived from an EMBL/GenBank/DDBJ whole genome shotgun (WGS) entry which is preliminary data.</text>
</comment>
<evidence type="ECO:0000313" key="2">
    <source>
        <dbReference type="Proteomes" id="UP000606974"/>
    </source>
</evidence>
<keyword evidence="2" id="KW-1185">Reference proteome</keyword>
<accession>A0A8H7AQG4</accession>
<dbReference type="AlphaFoldDB" id="A0A8H7AQG4"/>
<protein>
    <submittedName>
        <fullName evidence="1">Uncharacterized protein</fullName>
    </submittedName>
</protein>
<reference evidence="1" key="1">
    <citation type="submission" date="2020-02" db="EMBL/GenBank/DDBJ databases">
        <authorList>
            <person name="Palmer J.M."/>
        </authorList>
    </citation>
    <scope>NUCLEOTIDE SEQUENCE</scope>
    <source>
        <strain evidence="1">EPUS1.4</strain>
        <tissue evidence="1">Thallus</tissue>
    </source>
</reference>
<dbReference type="Proteomes" id="UP000606974">
    <property type="component" value="Unassembled WGS sequence"/>
</dbReference>